<dbReference type="Proteomes" id="UP000076858">
    <property type="component" value="Unassembled WGS sequence"/>
</dbReference>
<reference evidence="4 5" key="1">
    <citation type="submission" date="2016-03" db="EMBL/GenBank/DDBJ databases">
        <title>EvidentialGene: Evidence-directed Construction of Genes on Genomes.</title>
        <authorList>
            <person name="Gilbert D.G."/>
            <person name="Choi J.-H."/>
            <person name="Mockaitis K."/>
            <person name="Colbourne J."/>
            <person name="Pfrender M."/>
        </authorList>
    </citation>
    <scope>NUCLEOTIDE SEQUENCE [LARGE SCALE GENOMIC DNA]</scope>
    <source>
        <strain evidence="4 5">Xinb3</strain>
        <tissue evidence="4">Complete organism</tissue>
    </source>
</reference>
<dbReference type="PANTHER" id="PTHR13031">
    <property type="entry name" value="RIBONUCLEASE P SUBUNIT P30"/>
    <property type="match status" value="1"/>
</dbReference>
<protein>
    <submittedName>
        <fullName evidence="4">Ribonuclease P protein subunit p30</fullName>
    </submittedName>
</protein>
<proteinExistence type="inferred from homology"/>
<name>A0A0P5TEB4_9CRUS</name>
<evidence type="ECO:0000256" key="3">
    <source>
        <dbReference type="ARBA" id="ARBA00022694"/>
    </source>
</evidence>
<organism evidence="4 5">
    <name type="scientific">Daphnia magna</name>
    <dbReference type="NCBI Taxonomy" id="35525"/>
    <lineage>
        <taxon>Eukaryota</taxon>
        <taxon>Metazoa</taxon>
        <taxon>Ecdysozoa</taxon>
        <taxon>Arthropoda</taxon>
        <taxon>Crustacea</taxon>
        <taxon>Branchiopoda</taxon>
        <taxon>Diplostraca</taxon>
        <taxon>Cladocera</taxon>
        <taxon>Anomopoda</taxon>
        <taxon>Daphniidae</taxon>
        <taxon>Daphnia</taxon>
    </lineage>
</organism>
<dbReference type="AlphaFoldDB" id="A0A0P5TEB4"/>
<evidence type="ECO:0000313" key="5">
    <source>
        <dbReference type="Proteomes" id="UP000076858"/>
    </source>
</evidence>
<keyword evidence="3" id="KW-0819">tRNA processing</keyword>
<accession>A0A0P5TEB4</accession>
<comment type="similarity">
    <text evidence="2">Belongs to the eukaryotic/archaeal RNase P protein component 3 family.</text>
</comment>
<evidence type="ECO:0000256" key="2">
    <source>
        <dbReference type="ARBA" id="ARBA00007331"/>
    </source>
</evidence>
<dbReference type="SUPFAM" id="SSF89550">
    <property type="entry name" value="PHP domain-like"/>
    <property type="match status" value="1"/>
</dbReference>
<dbReference type="InterPro" id="IPR002738">
    <property type="entry name" value="RNase_P_p30"/>
</dbReference>
<dbReference type="GO" id="GO:0005655">
    <property type="term" value="C:nucleolar ribonuclease P complex"/>
    <property type="evidence" value="ECO:0007669"/>
    <property type="project" value="TreeGrafter"/>
</dbReference>
<dbReference type="OrthoDB" id="17948at2759"/>
<dbReference type="GO" id="GO:0003723">
    <property type="term" value="F:RNA binding"/>
    <property type="evidence" value="ECO:0007669"/>
    <property type="project" value="TreeGrafter"/>
</dbReference>
<dbReference type="EMBL" id="LRGB01002121">
    <property type="protein sequence ID" value="KZS09049.1"/>
    <property type="molecule type" value="Genomic_DNA"/>
</dbReference>
<comment type="subcellular location">
    <subcellularLocation>
        <location evidence="1">Nucleus</location>
    </subcellularLocation>
</comment>
<gene>
    <name evidence="4" type="ORF">APZ42_026772</name>
</gene>
<sequence length="304" mass="34096">MNTVQGFCDFNIPFRCSPTTTLREVVIRAVKLGYGAIAINTTIEEDVLITTKKKSNKKGDAIEDKKEIPPPPKLNFTQEELDSFKVHGKNVRILHRLTVMLSDPTNTQKLVQSVNTKSYDLIAVCPTTTAAFLHAVANMDVDIITYHPIDTKEVRFNRRQYHQATDRGIFFEIPYAFMLRDSTMRKKIIQISHQYHAVGKSRNIIIGSGAITPMELRVPYDVANLGLLFGLTEGEARSALTLSGRSVALHAVTRKTGKCVSFISETDKLGPEERWKAQEIADAEERLLGKPETKKMKMDSDTVS</sequence>
<dbReference type="PANTHER" id="PTHR13031:SF0">
    <property type="entry name" value="RIBONUCLEASE P PROTEIN SUBUNIT P30"/>
    <property type="match status" value="1"/>
</dbReference>
<evidence type="ECO:0000256" key="1">
    <source>
        <dbReference type="ARBA" id="ARBA00004123"/>
    </source>
</evidence>
<dbReference type="Pfam" id="PF01876">
    <property type="entry name" value="RNase_P_p30"/>
    <property type="match status" value="1"/>
</dbReference>
<dbReference type="STRING" id="35525.A0A0P5TEB4"/>
<comment type="caution">
    <text evidence="4">The sequence shown here is derived from an EMBL/GenBank/DDBJ whole genome shotgun (WGS) entry which is preliminary data.</text>
</comment>
<dbReference type="Gene3D" id="3.20.20.140">
    <property type="entry name" value="Metal-dependent hydrolases"/>
    <property type="match status" value="1"/>
</dbReference>
<dbReference type="GO" id="GO:0008033">
    <property type="term" value="P:tRNA processing"/>
    <property type="evidence" value="ECO:0007669"/>
    <property type="project" value="UniProtKB-KW"/>
</dbReference>
<evidence type="ECO:0000313" key="4">
    <source>
        <dbReference type="EMBL" id="KZS09049.1"/>
    </source>
</evidence>
<dbReference type="InterPro" id="IPR016195">
    <property type="entry name" value="Pol/histidinol_Pase-like"/>
</dbReference>
<keyword evidence="5" id="KW-1185">Reference proteome</keyword>